<keyword evidence="3" id="KW-1185">Reference proteome</keyword>
<proteinExistence type="predicted"/>
<organism evidence="2 3">
    <name type="scientific">Cyanobium gracile UHCC 0139</name>
    <dbReference type="NCBI Taxonomy" id="3110308"/>
    <lineage>
        <taxon>Bacteria</taxon>
        <taxon>Bacillati</taxon>
        <taxon>Cyanobacteriota</taxon>
        <taxon>Cyanophyceae</taxon>
        <taxon>Synechococcales</taxon>
        <taxon>Prochlorococcaceae</taxon>
        <taxon>Cyanobium</taxon>
    </lineage>
</organism>
<sequence>MSSEQGIGIVEPLVLTVMLMIVVGSTAVVFNSINRRTISTQQQVVMQASIDDNLRQIKTLARRYTCCSGVCTTTIPTTFGVVSGNTQPCATNNPLDDRYYFPQVDLASTTANFPNTTTSSEPIAVEQLCANNTAFLTPFQTAVNALPQPVNATRTTTIQPERILRVTFTDNNSNNRVTRVENIIPHMAYFCP</sequence>
<name>A0ABU5RUH4_9CYAN</name>
<reference evidence="2 3" key="1">
    <citation type="submission" date="2023-12" db="EMBL/GenBank/DDBJ databases">
        <title>Baltic Sea Cyanobacteria.</title>
        <authorList>
            <person name="Delbaje E."/>
            <person name="Fewer D.P."/>
            <person name="Shishido T.K."/>
        </authorList>
    </citation>
    <scope>NUCLEOTIDE SEQUENCE [LARGE SCALE GENOMIC DNA]</scope>
    <source>
        <strain evidence="2 3">UHCC 0139</strain>
    </source>
</reference>
<keyword evidence="1" id="KW-0812">Transmembrane</keyword>
<keyword evidence="1" id="KW-0472">Membrane</keyword>
<comment type="caution">
    <text evidence="2">The sequence shown here is derived from an EMBL/GenBank/DDBJ whole genome shotgun (WGS) entry which is preliminary data.</text>
</comment>
<protein>
    <recommendedName>
        <fullName evidence="4">Type II secretion system protein</fullName>
    </recommendedName>
</protein>
<accession>A0ABU5RUH4</accession>
<evidence type="ECO:0000256" key="1">
    <source>
        <dbReference type="SAM" id="Phobius"/>
    </source>
</evidence>
<keyword evidence="1" id="KW-1133">Transmembrane helix</keyword>
<dbReference type="RefSeq" id="WP_323305462.1">
    <property type="nucleotide sequence ID" value="NZ_JAYGHX010000005.1"/>
</dbReference>
<evidence type="ECO:0000313" key="2">
    <source>
        <dbReference type="EMBL" id="MEA5391428.1"/>
    </source>
</evidence>
<evidence type="ECO:0000313" key="3">
    <source>
        <dbReference type="Proteomes" id="UP001304461"/>
    </source>
</evidence>
<feature type="transmembrane region" description="Helical" evidence="1">
    <location>
        <begin position="12"/>
        <end position="33"/>
    </location>
</feature>
<gene>
    <name evidence="2" type="ORF">VB738_09170</name>
</gene>
<dbReference type="EMBL" id="JAYGHX010000005">
    <property type="protein sequence ID" value="MEA5391428.1"/>
    <property type="molecule type" value="Genomic_DNA"/>
</dbReference>
<dbReference type="Proteomes" id="UP001304461">
    <property type="component" value="Unassembled WGS sequence"/>
</dbReference>
<evidence type="ECO:0008006" key="4">
    <source>
        <dbReference type="Google" id="ProtNLM"/>
    </source>
</evidence>